<keyword evidence="4" id="KW-1185">Reference proteome</keyword>
<sequence length="577" mass="64743">MRMTEHVRQGEPPRGEVSPQLTSVTRLHRGLRVPMRDGVELALDLRRPDLPGPLPVILMRTPYDKVGGHRAELYERFAQAGYIIAFNDCRGRFNSDGVFQPYADEADDGYDTVEWIAAQEWCDGNIGMIGGSYAGQTQWFAASRRPPHLKAIVPMCSPPGSPWRNEPILGGCFMLGIAEWAVAMGARSWQTADPGSVLTGPQPYFDTLPLAAVPDSTGVSPDWWREMTEHPTFDDYWRRRSYDNHAEMDVASLNVTGWWDLNFPGAPSNYQAMRNSRAKSGQKLVIGPWPHWINTHRELNGVDFGESAIIELNDYVLRFFDRWLKGVPNGIEEDKPVHVFVVGANEWWAEDDWPLPDAEDMPLYLHSGGQANSLDGDGILTLEPPSMEEPPDSYRYDPADCGARPWSLHDGPIDDRPGSKRNDCLCYTSEPLTEPLDVVGWITCQLYASSSALDTDWHLRLTDVHPDGTARFLCRGALRARFRRSFEHPEQLEPGIPTLFEIGMDACGVRFLPGHRIRVEVSSSGFSRYDRNTNSGASNFFTDDTVVVAEQRVYHGPDQASRILLPVVRRHAGPAND</sequence>
<dbReference type="Gene3D" id="1.10.3020.10">
    <property type="entry name" value="alpha-amino acid ester hydrolase ( Helical cap domain)"/>
    <property type="match status" value="1"/>
</dbReference>
<dbReference type="InterPro" id="IPR029058">
    <property type="entry name" value="AB_hydrolase_fold"/>
</dbReference>
<evidence type="ECO:0000259" key="2">
    <source>
        <dbReference type="SMART" id="SM00939"/>
    </source>
</evidence>
<gene>
    <name evidence="3" type="ORF">E1267_07795</name>
</gene>
<proteinExistence type="predicted"/>
<dbReference type="SUPFAM" id="SSF53474">
    <property type="entry name" value="alpha/beta-Hydrolases"/>
    <property type="match status" value="1"/>
</dbReference>
<dbReference type="Pfam" id="PF02129">
    <property type="entry name" value="Peptidase_S15"/>
    <property type="match status" value="1"/>
</dbReference>
<dbReference type="InterPro" id="IPR008979">
    <property type="entry name" value="Galactose-bd-like_sf"/>
</dbReference>
<dbReference type="EMBL" id="SMJZ01000018">
    <property type="protein sequence ID" value="TDC09374.1"/>
    <property type="molecule type" value="Genomic_DNA"/>
</dbReference>
<dbReference type="GO" id="GO:0008239">
    <property type="term" value="F:dipeptidyl-peptidase activity"/>
    <property type="evidence" value="ECO:0007669"/>
    <property type="project" value="InterPro"/>
</dbReference>
<dbReference type="Gene3D" id="2.60.120.260">
    <property type="entry name" value="Galactose-binding domain-like"/>
    <property type="match status" value="1"/>
</dbReference>
<comment type="caution">
    <text evidence="3">The sequence shown here is derived from an EMBL/GenBank/DDBJ whole genome shotgun (WGS) entry which is preliminary data.</text>
</comment>
<accession>A0A4R4NKZ5</accession>
<keyword evidence="1 3" id="KW-0378">Hydrolase</keyword>
<dbReference type="InterPro" id="IPR000383">
    <property type="entry name" value="Xaa-Pro-like_dom"/>
</dbReference>
<dbReference type="InterPro" id="IPR013736">
    <property type="entry name" value="Xaa-Pro_dipept_C"/>
</dbReference>
<feature type="domain" description="Xaa-Pro dipeptidyl-peptidase C-terminal" evidence="2">
    <location>
        <begin position="317"/>
        <end position="564"/>
    </location>
</feature>
<dbReference type="Gene3D" id="3.40.50.1820">
    <property type="entry name" value="alpha/beta hydrolase"/>
    <property type="match status" value="1"/>
</dbReference>
<name>A0A4R4NKZ5_9ACTN</name>
<protein>
    <submittedName>
        <fullName evidence="3">CocE/NonD family hydrolase</fullName>
    </submittedName>
</protein>
<dbReference type="InterPro" id="IPR050585">
    <property type="entry name" value="Xaa-Pro_dipeptidyl-ppase/CocE"/>
</dbReference>
<dbReference type="OrthoDB" id="5240615at2"/>
<dbReference type="PANTHER" id="PTHR43056">
    <property type="entry name" value="PEPTIDASE S9 PROLYL OLIGOPEPTIDASE"/>
    <property type="match status" value="1"/>
</dbReference>
<evidence type="ECO:0000256" key="1">
    <source>
        <dbReference type="ARBA" id="ARBA00022801"/>
    </source>
</evidence>
<reference evidence="3 4" key="1">
    <citation type="submission" date="2019-02" db="EMBL/GenBank/DDBJ databases">
        <title>Draft genome sequences of novel Actinobacteria.</title>
        <authorList>
            <person name="Sahin N."/>
            <person name="Ay H."/>
            <person name="Saygin H."/>
        </authorList>
    </citation>
    <scope>NUCLEOTIDE SEQUENCE [LARGE SCALE GENOMIC DNA]</scope>
    <source>
        <strain evidence="3 4">KC201</strain>
    </source>
</reference>
<evidence type="ECO:0000313" key="4">
    <source>
        <dbReference type="Proteomes" id="UP000295157"/>
    </source>
</evidence>
<dbReference type="SMART" id="SM00939">
    <property type="entry name" value="PepX_C"/>
    <property type="match status" value="1"/>
</dbReference>
<evidence type="ECO:0000313" key="3">
    <source>
        <dbReference type="EMBL" id="TDC09374.1"/>
    </source>
</evidence>
<dbReference type="Pfam" id="PF08530">
    <property type="entry name" value="PepX_C"/>
    <property type="match status" value="1"/>
</dbReference>
<dbReference type="SUPFAM" id="SSF49785">
    <property type="entry name" value="Galactose-binding domain-like"/>
    <property type="match status" value="1"/>
</dbReference>
<dbReference type="PANTHER" id="PTHR43056:SF10">
    <property type="entry name" value="COCE_NOND FAMILY, PUTATIVE (AFU_ORTHOLOGUE AFUA_7G00600)-RELATED"/>
    <property type="match status" value="1"/>
</dbReference>
<dbReference type="NCBIfam" id="TIGR00976">
    <property type="entry name" value="CocE_NonD"/>
    <property type="match status" value="1"/>
</dbReference>
<dbReference type="AlphaFoldDB" id="A0A4R4NKZ5"/>
<organism evidence="3 4">
    <name type="scientific">Nonomuraea longispora</name>
    <dbReference type="NCBI Taxonomy" id="1848320"/>
    <lineage>
        <taxon>Bacteria</taxon>
        <taxon>Bacillati</taxon>
        <taxon>Actinomycetota</taxon>
        <taxon>Actinomycetes</taxon>
        <taxon>Streptosporangiales</taxon>
        <taxon>Streptosporangiaceae</taxon>
        <taxon>Nonomuraea</taxon>
    </lineage>
</organism>
<dbReference type="Proteomes" id="UP000295157">
    <property type="component" value="Unassembled WGS sequence"/>
</dbReference>
<dbReference type="InterPro" id="IPR005674">
    <property type="entry name" value="CocE/Ser_esterase"/>
</dbReference>